<evidence type="ECO:0000313" key="2">
    <source>
        <dbReference type="Proteomes" id="UP001500665"/>
    </source>
</evidence>
<organism evidence="1 2">
    <name type="scientific">Actinocorallia libanotica</name>
    <dbReference type="NCBI Taxonomy" id="46162"/>
    <lineage>
        <taxon>Bacteria</taxon>
        <taxon>Bacillati</taxon>
        <taxon>Actinomycetota</taxon>
        <taxon>Actinomycetes</taxon>
        <taxon>Streptosporangiales</taxon>
        <taxon>Thermomonosporaceae</taxon>
        <taxon>Actinocorallia</taxon>
    </lineage>
</organism>
<comment type="caution">
    <text evidence="1">The sequence shown here is derived from an EMBL/GenBank/DDBJ whole genome shotgun (WGS) entry which is preliminary data.</text>
</comment>
<keyword evidence="2" id="KW-1185">Reference proteome</keyword>
<evidence type="ECO:0000313" key="1">
    <source>
        <dbReference type="EMBL" id="GAA0961993.1"/>
    </source>
</evidence>
<protein>
    <recommendedName>
        <fullName evidence="3">Thymidylate kinase</fullName>
    </recommendedName>
</protein>
<gene>
    <name evidence="1" type="ORF">GCM10009550_55360</name>
</gene>
<sequence>MAEALAGRLAGHVMAEEPYHLLDEEGYEFGFPPSAEDYRVLFARSMAGLGSPQDAIVFDRTPVDYLAYLAVTGVDPEDLVGAAALRSAFATLDLLVVTPITAETERVLPRAEMPRLRADMNDALLELVHADPLDAWADVPVLELDGPLEGRLSAVLKALGVRPQEP</sequence>
<accession>A0ABP4C7X3</accession>
<dbReference type="Proteomes" id="UP001500665">
    <property type="component" value="Unassembled WGS sequence"/>
</dbReference>
<evidence type="ECO:0008006" key="3">
    <source>
        <dbReference type="Google" id="ProtNLM"/>
    </source>
</evidence>
<name>A0ABP4C7X3_9ACTN</name>
<dbReference type="EMBL" id="BAAAHH010000027">
    <property type="protein sequence ID" value="GAA0961993.1"/>
    <property type="molecule type" value="Genomic_DNA"/>
</dbReference>
<proteinExistence type="predicted"/>
<reference evidence="2" key="1">
    <citation type="journal article" date="2019" name="Int. J. Syst. Evol. Microbiol.">
        <title>The Global Catalogue of Microorganisms (GCM) 10K type strain sequencing project: providing services to taxonomists for standard genome sequencing and annotation.</title>
        <authorList>
            <consortium name="The Broad Institute Genomics Platform"/>
            <consortium name="The Broad Institute Genome Sequencing Center for Infectious Disease"/>
            <person name="Wu L."/>
            <person name="Ma J."/>
        </authorList>
    </citation>
    <scope>NUCLEOTIDE SEQUENCE [LARGE SCALE GENOMIC DNA]</scope>
    <source>
        <strain evidence="2">JCM 10696</strain>
    </source>
</reference>